<dbReference type="SMART" id="SM00642">
    <property type="entry name" value="Aamy"/>
    <property type="match status" value="1"/>
</dbReference>
<evidence type="ECO:0000313" key="2">
    <source>
        <dbReference type="EMBL" id="NVN40404.1"/>
    </source>
</evidence>
<accession>A0A850P8U0</accession>
<dbReference type="Gene3D" id="3.20.20.80">
    <property type="entry name" value="Glycosidases"/>
    <property type="match status" value="2"/>
</dbReference>
<dbReference type="EMBL" id="JABXXR010000042">
    <property type="protein sequence ID" value="NVN40404.1"/>
    <property type="molecule type" value="Genomic_DNA"/>
</dbReference>
<dbReference type="InterPro" id="IPR013797">
    <property type="entry name" value="Maltooligo_trehalose_synth_4"/>
</dbReference>
<dbReference type="PANTHER" id="PTHR10357:SF216">
    <property type="entry name" value="MALTOOLIGOSYL TREHALOSE SYNTHASE-RELATED"/>
    <property type="match status" value="1"/>
</dbReference>
<dbReference type="GO" id="GO:0047470">
    <property type="term" value="F:(1,4)-alpha-D-glucan 1-alpha-D-glucosylmutase activity"/>
    <property type="evidence" value="ECO:0007669"/>
    <property type="project" value="TreeGrafter"/>
</dbReference>
<evidence type="ECO:0000313" key="3">
    <source>
        <dbReference type="Proteomes" id="UP000585665"/>
    </source>
</evidence>
<dbReference type="SUPFAM" id="SSF51445">
    <property type="entry name" value="(Trans)glycosidases"/>
    <property type="match status" value="1"/>
</dbReference>
<proteinExistence type="predicted"/>
<dbReference type="Gene3D" id="3.30.1590.10">
    <property type="entry name" value="Maltooligosyl trehalose synthase, domain 2"/>
    <property type="match status" value="1"/>
</dbReference>
<dbReference type="PANTHER" id="PTHR10357">
    <property type="entry name" value="ALPHA-AMYLASE FAMILY MEMBER"/>
    <property type="match status" value="1"/>
</dbReference>
<dbReference type="GO" id="GO:0030980">
    <property type="term" value="P:alpha-glucan catabolic process"/>
    <property type="evidence" value="ECO:0007669"/>
    <property type="project" value="TreeGrafter"/>
</dbReference>
<dbReference type="NCBIfam" id="TIGR02401">
    <property type="entry name" value="trehalose_TreY"/>
    <property type="match status" value="1"/>
</dbReference>
<feature type="domain" description="Glycosyl hydrolase family 13 catalytic" evidence="1">
    <location>
        <begin position="13"/>
        <end position="422"/>
    </location>
</feature>
<organism evidence="2 3">
    <name type="scientific">Ameyamaea chiangmaiensis</name>
    <dbReference type="NCBI Taxonomy" id="442969"/>
    <lineage>
        <taxon>Bacteria</taxon>
        <taxon>Pseudomonadati</taxon>
        <taxon>Pseudomonadota</taxon>
        <taxon>Alphaproteobacteria</taxon>
        <taxon>Acetobacterales</taxon>
        <taxon>Acetobacteraceae</taxon>
        <taxon>Ameyamaea</taxon>
    </lineage>
</organism>
<evidence type="ECO:0000259" key="1">
    <source>
        <dbReference type="SMART" id="SM00642"/>
    </source>
</evidence>
<dbReference type="InterPro" id="IPR006047">
    <property type="entry name" value="GH13_cat_dom"/>
</dbReference>
<gene>
    <name evidence="2" type="primary">treY</name>
    <name evidence="2" type="ORF">HUK82_07485</name>
</gene>
<dbReference type="InterPro" id="IPR017853">
    <property type="entry name" value="GH"/>
</dbReference>
<sequence length="852" mass="93976">MNAAVRATARLQFHAGFTLDDACAIVPYLASLGISHLYASPLLAARPGSTHGYDTIDYQRINPELGGEDALRRLVDRLHAHGLGLIVDIVPNHMAADTRNPWWADVLRHGPDSAHAACFDIDWAPEEKTLSNRVLLPVLGTPYGEALDSGELELVERDGHYHIRYYDDLFPVDPGTDPRSFLGPDAQPLHALLERQSYRLAFWRTAADIINWRRFFDITGLVGTGTERPDVFDAIHETVLSLHHDGLIDGFRVDHVDGLAKPGAYCRRLRSRLMEGAPLYVEKILHHGEALRDDWRTDGTTGYDFLDLVCGVLHDPAGETALTGLWSAVSGRAVDFKTVQQTARDQILDTAFTAEFAALARTLHDAGQATLASRDLTRAALGRGLRAILVQFPVYRTYFSDTDPAPGATEHAVLAQACADARDSTPQSVHAAIDWIAAFLGSTDGPSMAERRKARVQFEHLTAPLTAKSVEDTGFYRYGRLLSRNDVGCDPGRLSFDVATFHDAVGQRAGHFPRAMLATATHDHKRGEDARMRLAVLSEPAAEWAVEVTRWSALNAHLRLDPHTGASVPDLADELMLYQSMLGAWPMDTPTDTDLTALHERLDAWQTKALREAKRHTSWTEPNEAYEGGCARFLKALLDPSQPALFRDALDRYVGTIAPAGALNALSQTLLRLTVPGIPDLYQGTDLWDLSLVDPDNRRPVDYALREKTLSDERDFQALASCWRTGAIKQRLVRQLLRHRSARPDLFTTGTYEPLPVDGPMADHLIAFLRRRGDDALVVLAPRLAWGLRPSPADLSVLQTGWAGTRVTLPPDLRGASWRDVIDPAFAPDLSADVRDLDGRVPLAALATSVVR</sequence>
<name>A0A850P8U0_9PROT</name>
<reference evidence="2 3" key="1">
    <citation type="submission" date="2020-06" db="EMBL/GenBank/DDBJ databases">
        <title>Description of novel acetic acid bacteria.</title>
        <authorList>
            <person name="Sombolestani A."/>
        </authorList>
    </citation>
    <scope>NUCLEOTIDE SEQUENCE [LARGE SCALE GENOMIC DNA]</scope>
    <source>
        <strain evidence="2 3">LMG 27010</strain>
    </source>
</reference>
<dbReference type="GO" id="GO:0005992">
    <property type="term" value="P:trehalose biosynthetic process"/>
    <property type="evidence" value="ECO:0007669"/>
    <property type="project" value="TreeGrafter"/>
</dbReference>
<protein>
    <submittedName>
        <fullName evidence="2">Malto-oligosyltrehalose synthase</fullName>
    </submittedName>
</protein>
<keyword evidence="3" id="KW-1185">Reference proteome</keyword>
<dbReference type="CDD" id="cd11336">
    <property type="entry name" value="AmyAc_MTSase"/>
    <property type="match status" value="1"/>
</dbReference>
<dbReference type="Pfam" id="PF00128">
    <property type="entry name" value="Alpha-amylase"/>
    <property type="match status" value="1"/>
</dbReference>
<dbReference type="Proteomes" id="UP000585665">
    <property type="component" value="Unassembled WGS sequence"/>
</dbReference>
<comment type="caution">
    <text evidence="2">The sequence shown here is derived from an EMBL/GenBank/DDBJ whole genome shotgun (WGS) entry which is preliminary data.</text>
</comment>
<dbReference type="Gene3D" id="1.10.10.470">
    <property type="entry name" value="Maltooligosyl trehalose synthase, domain 4"/>
    <property type="match status" value="1"/>
</dbReference>
<dbReference type="InterPro" id="IPR012767">
    <property type="entry name" value="Trehalose_TreY"/>
</dbReference>
<dbReference type="AlphaFoldDB" id="A0A850P8U0"/>
<dbReference type="RefSeq" id="WP_176613371.1">
    <property type="nucleotide sequence ID" value="NZ_JABXXR010000042.1"/>
</dbReference>